<evidence type="ECO:0000313" key="3">
    <source>
        <dbReference type="Proteomes" id="UP000655366"/>
    </source>
</evidence>
<reference evidence="2 3" key="1">
    <citation type="submission" date="2020-11" db="EMBL/GenBank/DDBJ databases">
        <title>Arthrobacter antarcticus sp. nov., isolated from Antarctic Soil.</title>
        <authorList>
            <person name="Li J."/>
        </authorList>
    </citation>
    <scope>NUCLEOTIDE SEQUENCE [LARGE SCALE GENOMIC DNA]</scope>
    <source>
        <strain evidence="2 3">Z1-20</strain>
    </source>
</reference>
<keyword evidence="1" id="KW-0472">Membrane</keyword>
<evidence type="ECO:0000313" key="2">
    <source>
        <dbReference type="EMBL" id="MBG0738564.1"/>
    </source>
</evidence>
<dbReference type="InterPro" id="IPR038468">
    <property type="entry name" value="MmpS_C"/>
</dbReference>
<dbReference type="Proteomes" id="UP000655366">
    <property type="component" value="Unassembled WGS sequence"/>
</dbReference>
<dbReference type="AlphaFoldDB" id="A0A931CPD8"/>
<gene>
    <name evidence="2" type="ORF">IV500_03895</name>
</gene>
<evidence type="ECO:0000256" key="1">
    <source>
        <dbReference type="SAM" id="Phobius"/>
    </source>
</evidence>
<dbReference type="RefSeq" id="WP_196395504.1">
    <property type="nucleotide sequence ID" value="NZ_JADNYM010000004.1"/>
</dbReference>
<evidence type="ECO:0008006" key="4">
    <source>
        <dbReference type="Google" id="ProtNLM"/>
    </source>
</evidence>
<comment type="caution">
    <text evidence="2">The sequence shown here is derived from an EMBL/GenBank/DDBJ whole genome shotgun (WGS) entry which is preliminary data.</text>
</comment>
<keyword evidence="1" id="KW-1133">Transmembrane helix</keyword>
<keyword evidence="1" id="KW-0812">Transmembrane</keyword>
<organism evidence="2 3">
    <name type="scientific">Arthrobacter terrae</name>
    <dbReference type="NCBI Taxonomy" id="2935737"/>
    <lineage>
        <taxon>Bacteria</taxon>
        <taxon>Bacillati</taxon>
        <taxon>Actinomycetota</taxon>
        <taxon>Actinomycetes</taxon>
        <taxon>Micrococcales</taxon>
        <taxon>Micrococcaceae</taxon>
        <taxon>Arthrobacter</taxon>
    </lineage>
</organism>
<name>A0A931CPD8_9MICC</name>
<dbReference type="Gene3D" id="2.60.40.2880">
    <property type="entry name" value="MmpS1-5, C-terminal soluble domain"/>
    <property type="match status" value="1"/>
</dbReference>
<feature type="transmembrane region" description="Helical" evidence="1">
    <location>
        <begin position="32"/>
        <end position="65"/>
    </location>
</feature>
<sequence>MSEPTAPVYQSAPPANIPPAPAKGNAFGLTALILGIVAVVFSIIPIVGFLAFVLGPLAVIFAIVGLTRKFAKKGTSVAGLVLGVVAVIIAIIVTAVVATAATSVSDSLNKEHQIEYVVTTTGPAHVSYTAASGMSSEDITADWKKDLTAKGFDFSTLSVTGNISTPSTVTCEILVDGKSITKNSGTGNAAMASCSGSSTSSK</sequence>
<dbReference type="EMBL" id="JADNYM010000004">
    <property type="protein sequence ID" value="MBG0738564.1"/>
    <property type="molecule type" value="Genomic_DNA"/>
</dbReference>
<proteinExistence type="predicted"/>
<keyword evidence="3" id="KW-1185">Reference proteome</keyword>
<accession>A0A931CPD8</accession>
<protein>
    <recommendedName>
        <fullName evidence="4">DUF4190 domain-containing protein</fullName>
    </recommendedName>
</protein>
<feature type="transmembrane region" description="Helical" evidence="1">
    <location>
        <begin position="77"/>
        <end position="101"/>
    </location>
</feature>